<protein>
    <submittedName>
        <fullName evidence="2">GNAT family N-acetyltransferase</fullName>
    </submittedName>
</protein>
<dbReference type="Pfam" id="PF00583">
    <property type="entry name" value="Acetyltransf_1"/>
    <property type="match status" value="1"/>
</dbReference>
<dbReference type="RefSeq" id="WP_138854498.1">
    <property type="nucleotide sequence ID" value="NZ_CP040710.1"/>
</dbReference>
<keyword evidence="3" id="KW-1185">Reference proteome</keyword>
<proteinExistence type="predicted"/>
<feature type="domain" description="N-acetyltransferase" evidence="1">
    <location>
        <begin position="4"/>
        <end position="175"/>
    </location>
</feature>
<dbReference type="Gene3D" id="3.40.630.30">
    <property type="match status" value="1"/>
</dbReference>
<dbReference type="EMBL" id="CP040710">
    <property type="protein sequence ID" value="QCX02162.1"/>
    <property type="molecule type" value="Genomic_DNA"/>
</dbReference>
<evidence type="ECO:0000259" key="1">
    <source>
        <dbReference type="PROSITE" id="PS51186"/>
    </source>
</evidence>
<evidence type="ECO:0000313" key="3">
    <source>
        <dbReference type="Proteomes" id="UP000310017"/>
    </source>
</evidence>
<dbReference type="InterPro" id="IPR016181">
    <property type="entry name" value="Acyl_CoA_acyltransferase"/>
</dbReference>
<accession>A0A5B7SVE4</accession>
<dbReference type="InterPro" id="IPR000182">
    <property type="entry name" value="GNAT_dom"/>
</dbReference>
<dbReference type="KEGG" id="asag:FGM00_19325"/>
<dbReference type="AlphaFoldDB" id="A0A5B7SVE4"/>
<keyword evidence="2" id="KW-0808">Transferase</keyword>
<dbReference type="Proteomes" id="UP000310017">
    <property type="component" value="Chromosome"/>
</dbReference>
<dbReference type="GO" id="GO:0016747">
    <property type="term" value="F:acyltransferase activity, transferring groups other than amino-acyl groups"/>
    <property type="evidence" value="ECO:0007669"/>
    <property type="project" value="InterPro"/>
</dbReference>
<evidence type="ECO:0000313" key="2">
    <source>
        <dbReference type="EMBL" id="QCX02162.1"/>
    </source>
</evidence>
<organism evidence="2 3">
    <name type="scientific">Aggregatimonas sangjinii</name>
    <dbReference type="NCBI Taxonomy" id="2583587"/>
    <lineage>
        <taxon>Bacteria</taxon>
        <taxon>Pseudomonadati</taxon>
        <taxon>Bacteroidota</taxon>
        <taxon>Flavobacteriia</taxon>
        <taxon>Flavobacteriales</taxon>
        <taxon>Flavobacteriaceae</taxon>
        <taxon>Aggregatimonas</taxon>
    </lineage>
</organism>
<sequence length="179" mass="20495">MAISYTRATTEKELYQILDLQRQNMAEGLSRDELVKEGFITVGHTFAILKEMNDACPHIIAKDGDAVVGYALVMLRSFRNEIPVLRPMFDTADELLPENNYVAMGQICIAKSNRRLGIFKGMYQYYRQQLQNDYDCLFTEVATANQRSLQAHKAVGFEVLKTQITDGVSWELVNWDWTS</sequence>
<dbReference type="SUPFAM" id="SSF55729">
    <property type="entry name" value="Acyl-CoA N-acyltransferases (Nat)"/>
    <property type="match status" value="1"/>
</dbReference>
<name>A0A5B7SVE4_9FLAO</name>
<gene>
    <name evidence="2" type="ORF">FGM00_19325</name>
</gene>
<dbReference type="OrthoDB" id="5109343at2"/>
<dbReference type="PROSITE" id="PS51186">
    <property type="entry name" value="GNAT"/>
    <property type="match status" value="1"/>
</dbReference>
<reference evidence="2 3" key="1">
    <citation type="submission" date="2019-05" db="EMBL/GenBank/DDBJ databases">
        <title>Genome sequencing of F202Z8.</title>
        <authorList>
            <person name="Kwon Y.M."/>
        </authorList>
    </citation>
    <scope>NUCLEOTIDE SEQUENCE [LARGE SCALE GENOMIC DNA]</scope>
    <source>
        <strain evidence="2 3">F202Z8</strain>
    </source>
</reference>